<reference evidence="1" key="2">
    <citation type="journal article" date="2014" name="ISME J.">
        <title>Microbial stratification in low pH oxic and suboxic macroscopic growths along an acid mine drainage.</title>
        <authorList>
            <person name="Mendez-Garcia C."/>
            <person name="Mesa V."/>
            <person name="Sprenger R.R."/>
            <person name="Richter M."/>
            <person name="Diez M.S."/>
            <person name="Solano J."/>
            <person name="Bargiela R."/>
            <person name="Golyshina O.V."/>
            <person name="Manteca A."/>
            <person name="Ramos J.L."/>
            <person name="Gallego J.R."/>
            <person name="Llorente I."/>
            <person name="Martins Dos Santos V.A."/>
            <person name="Jensen O.N."/>
            <person name="Pelaez A.I."/>
            <person name="Sanchez J."/>
            <person name="Ferrer M."/>
        </authorList>
    </citation>
    <scope>NUCLEOTIDE SEQUENCE</scope>
</reference>
<name>T1BNS2_9ZZZZ</name>
<sequence>MRILHYRGLDTRRVQKAFDKVRQALIREDFHSAQIKKLAPTPYWRARLDDSNRLLLQFVRHADETVCLLLEVIP</sequence>
<reference evidence="1" key="1">
    <citation type="submission" date="2013-08" db="EMBL/GenBank/DDBJ databases">
        <authorList>
            <person name="Mendez C."/>
            <person name="Richter M."/>
            <person name="Ferrer M."/>
            <person name="Sanchez J."/>
        </authorList>
    </citation>
    <scope>NUCLEOTIDE SEQUENCE</scope>
</reference>
<dbReference type="AlphaFoldDB" id="T1BNS2"/>
<gene>
    <name evidence="1" type="ORF">B2A_05619</name>
</gene>
<comment type="caution">
    <text evidence="1">The sequence shown here is derived from an EMBL/GenBank/DDBJ whole genome shotgun (WGS) entry which is preliminary data.</text>
</comment>
<accession>T1BNS2</accession>
<dbReference type="EMBL" id="AUZZ01003914">
    <property type="protein sequence ID" value="EQD55620.1"/>
    <property type="molecule type" value="Genomic_DNA"/>
</dbReference>
<evidence type="ECO:0000313" key="1">
    <source>
        <dbReference type="EMBL" id="EQD55620.1"/>
    </source>
</evidence>
<organism evidence="1">
    <name type="scientific">mine drainage metagenome</name>
    <dbReference type="NCBI Taxonomy" id="410659"/>
    <lineage>
        <taxon>unclassified sequences</taxon>
        <taxon>metagenomes</taxon>
        <taxon>ecological metagenomes</taxon>
    </lineage>
</organism>
<proteinExistence type="predicted"/>
<feature type="non-terminal residue" evidence="1">
    <location>
        <position position="74"/>
    </location>
</feature>
<protein>
    <submittedName>
        <fullName evidence="1">Ankyrin</fullName>
    </submittedName>
</protein>